<accession>A0ABT0XGB0</accession>
<dbReference type="InterPro" id="IPR002509">
    <property type="entry name" value="NODB_dom"/>
</dbReference>
<dbReference type="PANTHER" id="PTHR10587">
    <property type="entry name" value="GLYCOSYL TRANSFERASE-RELATED"/>
    <property type="match status" value="1"/>
</dbReference>
<dbReference type="EMBL" id="JAMQJY010000001">
    <property type="protein sequence ID" value="MCM2674232.1"/>
    <property type="molecule type" value="Genomic_DNA"/>
</dbReference>
<evidence type="ECO:0000313" key="2">
    <source>
        <dbReference type="EMBL" id="MCM2674232.1"/>
    </source>
</evidence>
<gene>
    <name evidence="2" type="ORF">NDM98_00985</name>
</gene>
<keyword evidence="3" id="KW-1185">Reference proteome</keyword>
<feature type="domain" description="NodB homology" evidence="1">
    <location>
        <begin position="71"/>
        <end position="254"/>
    </location>
</feature>
<dbReference type="InterPro" id="IPR050248">
    <property type="entry name" value="Polysacc_deacetylase_ArnD"/>
</dbReference>
<dbReference type="SUPFAM" id="SSF88713">
    <property type="entry name" value="Glycoside hydrolase/deacetylase"/>
    <property type="match status" value="1"/>
</dbReference>
<name>A0ABT0XGB0_9BACI</name>
<evidence type="ECO:0000259" key="1">
    <source>
        <dbReference type="PROSITE" id="PS51677"/>
    </source>
</evidence>
<proteinExistence type="predicted"/>
<dbReference type="Proteomes" id="UP001203665">
    <property type="component" value="Unassembled WGS sequence"/>
</dbReference>
<evidence type="ECO:0000313" key="3">
    <source>
        <dbReference type="Proteomes" id="UP001203665"/>
    </source>
</evidence>
<sequence>MKGWKVFCFVVIVAFLSSCGGRNEGSEFILHAQAKDVVEQTNTETPEPVNNGKLSKLFPDTVFLSGPTTEKKVALTFDDGPDPRVTGFLLDVLKEENVPTTFFLMGVRVDAYPDLAKRISDEGHSIGSHGYWHTPIINLTDKQATYDLEKAKQAITHAVGQDTNLFRPPFGLLNEQKVELLKELNYSVILWSVDSEDWKMPSPDEMANDVIENVKPGSIILHHDGANWNIDLSGTVTAVKKEIEELKKQGYTFVTVQELLGL</sequence>
<dbReference type="PROSITE" id="PS51257">
    <property type="entry name" value="PROKAR_LIPOPROTEIN"/>
    <property type="match status" value="1"/>
</dbReference>
<dbReference type="RefSeq" id="WP_251603487.1">
    <property type="nucleotide sequence ID" value="NZ_JAMQJY010000001.1"/>
</dbReference>
<dbReference type="Gene3D" id="3.20.20.370">
    <property type="entry name" value="Glycoside hydrolase/deacetylase"/>
    <property type="match status" value="1"/>
</dbReference>
<dbReference type="InterPro" id="IPR011330">
    <property type="entry name" value="Glyco_hydro/deAcase_b/a-brl"/>
</dbReference>
<comment type="caution">
    <text evidence="2">The sequence shown here is derived from an EMBL/GenBank/DDBJ whole genome shotgun (WGS) entry which is preliminary data.</text>
</comment>
<dbReference type="CDD" id="cd10917">
    <property type="entry name" value="CE4_NodB_like_6s_7s"/>
    <property type="match status" value="1"/>
</dbReference>
<organism evidence="2 3">
    <name type="scientific">Alkalicoccobacillus plakortidis</name>
    <dbReference type="NCBI Taxonomy" id="444060"/>
    <lineage>
        <taxon>Bacteria</taxon>
        <taxon>Bacillati</taxon>
        <taxon>Bacillota</taxon>
        <taxon>Bacilli</taxon>
        <taxon>Bacillales</taxon>
        <taxon>Bacillaceae</taxon>
        <taxon>Alkalicoccobacillus</taxon>
    </lineage>
</organism>
<dbReference type="PROSITE" id="PS51677">
    <property type="entry name" value="NODB"/>
    <property type="match status" value="1"/>
</dbReference>
<reference evidence="2" key="1">
    <citation type="submission" date="2022-06" db="EMBL/GenBank/DDBJ databases">
        <title>Alkalicoccobacillus porphyridii sp. nov., isolated from a marine red alga, Porphyridium purpureum and reclassification of Shouchella plakortidis and Shouchella gibsonii as Alkalicoccobacillus plakortidis comb. nov. and Alkalicoccobacillus gibsonii comb. nov.</title>
        <authorList>
            <person name="Kim K.H."/>
            <person name="Lee J.K."/>
            <person name="Han D.M."/>
            <person name="Baek J.H."/>
            <person name="Jeon C.O."/>
        </authorList>
    </citation>
    <scope>NUCLEOTIDE SEQUENCE</scope>
    <source>
        <strain evidence="2">DSM 19153</strain>
    </source>
</reference>
<dbReference type="Pfam" id="PF01522">
    <property type="entry name" value="Polysacc_deac_1"/>
    <property type="match status" value="1"/>
</dbReference>
<protein>
    <submittedName>
        <fullName evidence="2">Polysaccharide deacetylase family protein</fullName>
    </submittedName>
</protein>